<dbReference type="AlphaFoldDB" id="A0A9X1FSF0"/>
<keyword evidence="2" id="KW-1185">Reference proteome</keyword>
<proteinExistence type="predicted"/>
<name>A0A9X1FSF0_9RHOB</name>
<dbReference type="EMBL" id="JAHXDN010000001">
    <property type="protein sequence ID" value="MBW4706803.1"/>
    <property type="molecule type" value="Genomic_DNA"/>
</dbReference>
<comment type="caution">
    <text evidence="1">The sequence shown here is derived from an EMBL/GenBank/DDBJ whole genome shotgun (WGS) entry which is preliminary data.</text>
</comment>
<reference evidence="1" key="1">
    <citation type="submission" date="2021-07" db="EMBL/GenBank/DDBJ databases">
        <title>Roseobacter insulae sp. nov., isolated from a tidal flat.</title>
        <authorList>
            <person name="Park S."/>
            <person name="Yoon J.-H."/>
        </authorList>
    </citation>
    <scope>NUCLEOTIDE SEQUENCE</scope>
    <source>
        <strain evidence="1">YSTF-M11</strain>
    </source>
</reference>
<sequence length="61" mass="6637">MAVPEVHRLATGSQTLNAATPDIPVKIGYFLRFPSEAADRVVYEDIHHRDGGSTAARTTND</sequence>
<dbReference type="RefSeq" id="WP_219498879.1">
    <property type="nucleotide sequence ID" value="NZ_JAHXDN010000001.1"/>
</dbReference>
<evidence type="ECO:0000313" key="2">
    <source>
        <dbReference type="Proteomes" id="UP001138661"/>
    </source>
</evidence>
<gene>
    <name evidence="1" type="ORF">KX928_03275</name>
</gene>
<accession>A0A9X1FSF0</accession>
<organism evidence="1 2">
    <name type="scientific">Roseobacter insulae</name>
    <dbReference type="NCBI Taxonomy" id="2859783"/>
    <lineage>
        <taxon>Bacteria</taxon>
        <taxon>Pseudomonadati</taxon>
        <taxon>Pseudomonadota</taxon>
        <taxon>Alphaproteobacteria</taxon>
        <taxon>Rhodobacterales</taxon>
        <taxon>Roseobacteraceae</taxon>
        <taxon>Roseobacter</taxon>
    </lineage>
</organism>
<protein>
    <submittedName>
        <fullName evidence="1">Uncharacterized protein</fullName>
    </submittedName>
</protein>
<dbReference type="Proteomes" id="UP001138661">
    <property type="component" value="Unassembled WGS sequence"/>
</dbReference>
<evidence type="ECO:0000313" key="1">
    <source>
        <dbReference type="EMBL" id="MBW4706803.1"/>
    </source>
</evidence>